<organism evidence="9 10">
    <name type="scientific">Sodiomyces alkalinus (strain CBS 110278 / VKM F-3762 / F11)</name>
    <name type="common">Alkaliphilic filamentous fungus</name>
    <dbReference type="NCBI Taxonomy" id="1314773"/>
    <lineage>
        <taxon>Eukaryota</taxon>
        <taxon>Fungi</taxon>
        <taxon>Dikarya</taxon>
        <taxon>Ascomycota</taxon>
        <taxon>Pezizomycotina</taxon>
        <taxon>Sordariomycetes</taxon>
        <taxon>Hypocreomycetidae</taxon>
        <taxon>Glomerellales</taxon>
        <taxon>Plectosphaerellaceae</taxon>
        <taxon>Sodiomyces</taxon>
    </lineage>
</organism>
<keyword evidence="5" id="KW-0539">Nucleus</keyword>
<evidence type="ECO:0000256" key="2">
    <source>
        <dbReference type="ARBA" id="ARBA00022553"/>
    </source>
</evidence>
<dbReference type="RefSeq" id="XP_028468690.1">
    <property type="nucleotide sequence ID" value="XM_028609063.1"/>
</dbReference>
<dbReference type="Pfam" id="PF04182">
    <property type="entry name" value="B-block_TFIIIC"/>
    <property type="match status" value="1"/>
</dbReference>
<evidence type="ECO:0000259" key="7">
    <source>
        <dbReference type="Pfam" id="PF04182"/>
    </source>
</evidence>
<dbReference type="InterPro" id="IPR007309">
    <property type="entry name" value="TFIIIC_Bblock-bd"/>
</dbReference>
<reference evidence="9 10" key="1">
    <citation type="journal article" date="2018" name="Mol. Ecol.">
        <title>The obligate alkalophilic soda-lake fungus Sodiomyces alkalinus has shifted to a protein diet.</title>
        <authorList>
            <person name="Grum-Grzhimaylo A.A."/>
            <person name="Falkoski D.L."/>
            <person name="van den Heuvel J."/>
            <person name="Valero-Jimenez C.A."/>
            <person name="Min B."/>
            <person name="Choi I.G."/>
            <person name="Lipzen A."/>
            <person name="Daum C.G."/>
            <person name="Aanen D.K."/>
            <person name="Tsang A."/>
            <person name="Henrissat B."/>
            <person name="Bilanenko E.N."/>
            <person name="de Vries R.P."/>
            <person name="van Kan J.A.L."/>
            <person name="Grigoriev I.V."/>
            <person name="Debets A.J.M."/>
        </authorList>
    </citation>
    <scope>NUCLEOTIDE SEQUENCE [LARGE SCALE GENOMIC DNA]</scope>
    <source>
        <strain evidence="9 10">F11</strain>
    </source>
</reference>
<feature type="compositionally biased region" description="Polar residues" evidence="6">
    <location>
        <begin position="126"/>
        <end position="142"/>
    </location>
</feature>
<dbReference type="Pfam" id="PF20222">
    <property type="entry name" value="DUF6581"/>
    <property type="match status" value="1"/>
</dbReference>
<dbReference type="GO" id="GO:0006384">
    <property type="term" value="P:transcription initiation at RNA polymerase III promoter"/>
    <property type="evidence" value="ECO:0007669"/>
    <property type="project" value="InterPro"/>
</dbReference>
<feature type="compositionally biased region" description="Low complexity" evidence="6">
    <location>
        <begin position="394"/>
        <end position="404"/>
    </location>
</feature>
<feature type="compositionally biased region" description="Acidic residues" evidence="6">
    <location>
        <begin position="1280"/>
        <end position="1293"/>
    </location>
</feature>
<feature type="region of interest" description="Disordered" evidence="6">
    <location>
        <begin position="1275"/>
        <end position="1311"/>
    </location>
</feature>
<dbReference type="InterPro" id="IPR044210">
    <property type="entry name" value="Tfc3-like"/>
</dbReference>
<feature type="domain" description="B-block binding subunit of TFIIIC" evidence="7">
    <location>
        <begin position="173"/>
        <end position="240"/>
    </location>
</feature>
<dbReference type="GO" id="GO:0003677">
    <property type="term" value="F:DNA binding"/>
    <property type="evidence" value="ECO:0007669"/>
    <property type="project" value="UniProtKB-KW"/>
</dbReference>
<feature type="region of interest" description="Disordered" evidence="6">
    <location>
        <begin position="603"/>
        <end position="626"/>
    </location>
</feature>
<keyword evidence="10" id="KW-1185">Reference proteome</keyword>
<evidence type="ECO:0000256" key="4">
    <source>
        <dbReference type="ARBA" id="ARBA00023163"/>
    </source>
</evidence>
<feature type="region of interest" description="Disordered" evidence="6">
    <location>
        <begin position="962"/>
        <end position="1003"/>
    </location>
</feature>
<dbReference type="InterPro" id="IPR046488">
    <property type="entry name" value="Sfc3/Tfc3_C"/>
</dbReference>
<feature type="domain" description="Transcription factor tau subunit sfc3/Tfc3 C-terminal" evidence="8">
    <location>
        <begin position="1515"/>
        <end position="1918"/>
    </location>
</feature>
<evidence type="ECO:0000256" key="1">
    <source>
        <dbReference type="ARBA" id="ARBA00004123"/>
    </source>
</evidence>
<evidence type="ECO:0000259" key="8">
    <source>
        <dbReference type="Pfam" id="PF20222"/>
    </source>
</evidence>
<dbReference type="Proteomes" id="UP000272025">
    <property type="component" value="Unassembled WGS sequence"/>
</dbReference>
<accession>A0A3N2Q296</accession>
<feature type="region of interest" description="Disordered" evidence="6">
    <location>
        <begin position="890"/>
        <end position="916"/>
    </location>
</feature>
<evidence type="ECO:0000313" key="10">
    <source>
        <dbReference type="Proteomes" id="UP000272025"/>
    </source>
</evidence>
<gene>
    <name evidence="9" type="ORF">SODALDRAFT_307361</name>
</gene>
<dbReference type="OrthoDB" id="5403573at2759"/>
<evidence type="ECO:0000313" key="9">
    <source>
        <dbReference type="EMBL" id="ROT40884.1"/>
    </source>
</evidence>
<dbReference type="GO" id="GO:0000127">
    <property type="term" value="C:transcription factor TFIIIC complex"/>
    <property type="evidence" value="ECO:0007669"/>
    <property type="project" value="InterPro"/>
</dbReference>
<dbReference type="GeneID" id="39577541"/>
<feature type="region of interest" description="Disordered" evidence="6">
    <location>
        <begin position="687"/>
        <end position="774"/>
    </location>
</feature>
<feature type="region of interest" description="Disordered" evidence="6">
    <location>
        <begin position="393"/>
        <end position="419"/>
    </location>
</feature>
<dbReference type="GO" id="GO:0005634">
    <property type="term" value="C:nucleus"/>
    <property type="evidence" value="ECO:0007669"/>
    <property type="project" value="UniProtKB-SubCell"/>
</dbReference>
<dbReference type="GO" id="GO:0042791">
    <property type="term" value="P:5S class rRNA transcription by RNA polymerase III"/>
    <property type="evidence" value="ECO:0007669"/>
    <property type="project" value="TreeGrafter"/>
</dbReference>
<feature type="compositionally biased region" description="Basic and acidic residues" evidence="6">
    <location>
        <begin position="1438"/>
        <end position="1458"/>
    </location>
</feature>
<protein>
    <submittedName>
        <fullName evidence="9">Uncharacterized protein</fullName>
    </submittedName>
</protein>
<feature type="compositionally biased region" description="Acidic residues" evidence="6">
    <location>
        <begin position="1982"/>
        <end position="1996"/>
    </location>
</feature>
<dbReference type="STRING" id="1314773.A0A3N2Q296"/>
<dbReference type="EMBL" id="ML119052">
    <property type="protein sequence ID" value="ROT40884.1"/>
    <property type="molecule type" value="Genomic_DNA"/>
</dbReference>
<evidence type="ECO:0000256" key="5">
    <source>
        <dbReference type="ARBA" id="ARBA00023242"/>
    </source>
</evidence>
<keyword evidence="3" id="KW-0238">DNA-binding</keyword>
<feature type="region of interest" description="Disordered" evidence="6">
    <location>
        <begin position="791"/>
        <end position="831"/>
    </location>
</feature>
<evidence type="ECO:0000256" key="6">
    <source>
        <dbReference type="SAM" id="MobiDB-lite"/>
    </source>
</evidence>
<feature type="compositionally biased region" description="Pro residues" evidence="6">
    <location>
        <begin position="813"/>
        <end position="826"/>
    </location>
</feature>
<sequence>MSISLEGLISYLIRDISCHGELGCSVSYVLTKVRSLSHDGQDPDKAVIITVEDVASGPEHSLCSAVWDWLRVRDDISVGPERRWNHLTLAEILALPENVSSSSAESATANPGPDLAFSSLPGHQGQHGNQSEGSDPSTPQETETPKRPRLYASEARMWDSIAGHPADFKRISKFEWAALVGIASTKHEGILQSDLCRLVGQDKRSLPKRTDALAQKGYILKRTTLVRGIKTSKLWLRRFAPKLPPDPTKVVDGEAVSTRLVFGPITHDMNPVSWCGRWTGKSIDTHAFARTSIEVIKEWKVIRYQDLRRKLGIEGLPWQMKYQAKLCRWMVRRGIVQFVAATLGDRLFKDCLKYVRDFTPEDWEIYLRTGKKTAQVMPGGEAPDPYQRQIAAMSRAGGTSSSNSGGRGKTRRGQGAIAPKDAWSPEKPLLVAMMDVIRGKGVKGVANRMISEGTIGPPFCRFTSAITTTLASPSLQPPHLAHFQVASRLERVEKAMIYFYSMPHLTKSGSILSIAAATDQAQPEQALATPAAGDDAISNDAGRNSEEHFRPLLQTELIEDALSLTAISLDAGIKRPREYTRREAHTIRIMKDAIARVDGAQGVVSDGNQEENEAQPAVTGDASEAQPLVVLERGEEQEERNHDKRRPKTLIVTFKINSARLSYILEPSRIPPSGNATAVDEANGPEVTAQERDETVGQQKNATVETPGSAPQNIDTEEVTVATENSQEASSPLPPIPAPARRGRPRKADSKGKAEAKASNKKGAKPGVFKCEKCGGVWKNDNGLKYHLEKSSSTCNSSYVPPPPKTSRRRRPSPSPPPPPPPPPPNASEMPLAELTPRRPVRAAAKRAALDTTEASVKTTKQLTRVPHSVHDAPLIARVTHRRYAEVTKAKTSSVIGKDGPGISDEPAKQEGPEPSLEIECSAGGLISSSTALAKDVLLGQRRPLLKSVRADLRGDISRDTDFTHRRHLTPNEADLTSVTGAPQPSTPVPKTTDSAWSFSQPEDLQPRPELYAEQPSYISVPGFEMSQPYEQMDTHGYRRNSQPHCVAEIVLYLIYANQGVFPGGRSIWVAILSIWETAFPDKPHPSYSSSQLVVSRLVERKQITRVTHAFRDSKGMFKYCYVLLTPGIDPLSPPAVAIKERIIAQYPQTYVPPGFVPLSGMPDGDNFYDDLDDKHARPGRQRTTRDIEVLDAPFYAKRRVAKRKPGVVGPEVMSPSKRPRQETPNTPREQDRRRDVFRVLVGEPKYGANQKPSLPRQETTNTFLKLTFLEPNQFLGDGGPEESSSEGEESDLGDGLQKNHNHEESQASSMPVFAAIHAIQGKSGRWPRPSLKFYERIESLTTKGWMPGPQWFLKSRLPKSLADIAPFRHRPVDGDLYAADVAFENQVKACRRWEHSPDTKRLIMLGTIAPEYFFINHEMQRPVEWQPQALEWHPENHLNLEDDTAERHRVPSVDKRRPGPKINRKPPKRRRLDSTGSQSPPPSDLVPQIDLTTRKLMSWKRSLPTEADVLLSDQVLDGEDDVLLLAAFVATRTLLGGADKYIEWGLLMKLFPQKSLAFLRKFWSKARKDRPASLRQITERFQRRFIPAYERGEIAPINFDDYEDYDWASLIRWTAALVDDTISLPPTREELIRYYSLDSTMADPNDWQEEYYSATSSLFSRLEALTSKPAVMCVDEPQKAGPECDDELVRAKSWVRALCYTPVGRADETRDKMAGVTDRGEEYNNSLLERAVAALQYQSIITRTKKSKSEHRPYRLTEVYLPRLLKMSNVQKFMEAANFKAKLDAKFRRNENVRIPYVLKDGEVMAMINLQAHGRVIITPVDVPHIPLGFKPGVYESRKFPKSFYNFGLEISPAATYLYDEDLAPLREAEVNHPPLKNRDGAIPIWCDFLEHMKWERWAQVLGAVTFAVAMRGPLDIGGAVFALRPYLEEFEVQMALDWGLQHEVFERTGSGSYTAAEWWWLVVGRQVEMARKGGISKEVDEQESEESELDDSEIESGGGE</sequence>
<feature type="compositionally biased region" description="Basic residues" evidence="6">
    <location>
        <begin position="1459"/>
        <end position="1472"/>
    </location>
</feature>
<name>A0A3N2Q296_SODAK</name>
<keyword evidence="2" id="KW-0597">Phosphoprotein</keyword>
<dbReference type="PANTHER" id="PTHR15180">
    <property type="entry name" value="GENERAL TRANSCRIPTION FACTOR 3C POLYPEPTIDE 1"/>
    <property type="match status" value="1"/>
</dbReference>
<keyword evidence="4" id="KW-0804">Transcription</keyword>
<feature type="region of interest" description="Disordered" evidence="6">
    <location>
        <begin position="1975"/>
        <end position="2002"/>
    </location>
</feature>
<feature type="compositionally biased region" description="Basic and acidic residues" evidence="6">
    <location>
        <begin position="746"/>
        <end position="758"/>
    </location>
</feature>
<dbReference type="PANTHER" id="PTHR15180:SF1">
    <property type="entry name" value="GENERAL TRANSCRIPTION FACTOR 3C POLYPEPTIDE 1"/>
    <property type="match status" value="1"/>
</dbReference>
<comment type="subcellular location">
    <subcellularLocation>
        <location evidence="1">Nucleus</location>
    </subcellularLocation>
</comment>
<feature type="region of interest" description="Disordered" evidence="6">
    <location>
        <begin position="103"/>
        <end position="146"/>
    </location>
</feature>
<feature type="region of interest" description="Disordered" evidence="6">
    <location>
        <begin position="1438"/>
        <end position="1488"/>
    </location>
</feature>
<evidence type="ECO:0000256" key="3">
    <source>
        <dbReference type="ARBA" id="ARBA00023125"/>
    </source>
</evidence>
<feature type="compositionally biased region" description="Polar residues" evidence="6">
    <location>
        <begin position="975"/>
        <end position="1003"/>
    </location>
</feature>
<feature type="compositionally biased region" description="Polar residues" evidence="6">
    <location>
        <begin position="696"/>
        <end position="714"/>
    </location>
</feature>
<feature type="region of interest" description="Disordered" evidence="6">
    <location>
        <begin position="1206"/>
        <end position="1235"/>
    </location>
</feature>
<proteinExistence type="predicted"/>